<dbReference type="PANTHER" id="PTHR34156">
    <property type="entry name" value="OUTER MEMBRANE PROTEIN-RELATED-RELATED"/>
    <property type="match status" value="1"/>
</dbReference>
<dbReference type="Gene3D" id="3.30.1660.10">
    <property type="entry name" value="Flavin-binding protein dodecin"/>
    <property type="match status" value="1"/>
</dbReference>
<evidence type="ECO:0000259" key="3">
    <source>
        <dbReference type="Pfam" id="PF07338"/>
    </source>
</evidence>
<dbReference type="SUPFAM" id="SSF159871">
    <property type="entry name" value="YdgH-like"/>
    <property type="match status" value="1"/>
</dbReference>
<evidence type="ECO:0000256" key="1">
    <source>
        <dbReference type="ARBA" id="ARBA00022729"/>
    </source>
</evidence>
<dbReference type="OrthoDB" id="6520115at2"/>
<dbReference type="PANTHER" id="PTHR34156:SF9">
    <property type="entry name" value="SECRETED PROTEIN"/>
    <property type="match status" value="1"/>
</dbReference>
<evidence type="ECO:0000313" key="4">
    <source>
        <dbReference type="EMBL" id="TCL05000.1"/>
    </source>
</evidence>
<dbReference type="EMBL" id="SJOI01000001">
    <property type="protein sequence ID" value="TCL05000.1"/>
    <property type="molecule type" value="Genomic_DNA"/>
</dbReference>
<evidence type="ECO:0000313" key="5">
    <source>
        <dbReference type="Proteomes" id="UP000294555"/>
    </source>
</evidence>
<reference evidence="4 5" key="1">
    <citation type="submission" date="2019-02" db="EMBL/GenBank/DDBJ databases">
        <title>Investigation of anaerobic lignin degradation for improved lignocellulosic biofuels.</title>
        <authorList>
            <person name="Deangelis K."/>
        </authorList>
    </citation>
    <scope>NUCLEOTIDE SEQUENCE [LARGE SCALE GENOMIC DNA]</scope>
    <source>
        <strain evidence="4 5">159R</strain>
    </source>
</reference>
<accession>A0A4R1NLA5</accession>
<dbReference type="Pfam" id="PF07338">
    <property type="entry name" value="YdgH_BhsA-like"/>
    <property type="match status" value="1"/>
</dbReference>
<name>A0A4R1NLA5_9GAMM</name>
<evidence type="ECO:0000256" key="2">
    <source>
        <dbReference type="SAM" id="SignalP"/>
    </source>
</evidence>
<organism evidence="4 5">
    <name type="scientific">Sodalis ligni</name>
    <dbReference type="NCBI Taxonomy" id="2697027"/>
    <lineage>
        <taxon>Bacteria</taxon>
        <taxon>Pseudomonadati</taxon>
        <taxon>Pseudomonadota</taxon>
        <taxon>Gammaproteobacteria</taxon>
        <taxon>Enterobacterales</taxon>
        <taxon>Bruguierivoracaceae</taxon>
        <taxon>Sodalis</taxon>
    </lineage>
</organism>
<gene>
    <name evidence="4" type="ORF">EZJ58_3153</name>
</gene>
<proteinExistence type="predicted"/>
<dbReference type="InterPro" id="IPR051096">
    <property type="entry name" value="BhsA/McbA_stress_biofilm_assoc"/>
</dbReference>
<comment type="caution">
    <text evidence="4">The sequence shown here is derived from an EMBL/GenBank/DDBJ whole genome shotgun (WGS) entry which is preliminary data.</text>
</comment>
<dbReference type="InterPro" id="IPR025543">
    <property type="entry name" value="Dodecin-like"/>
</dbReference>
<dbReference type="AlphaFoldDB" id="A0A4R1NLA5"/>
<dbReference type="InterPro" id="IPR010854">
    <property type="entry name" value="YdgH/BhsA/McbA-like_dom"/>
</dbReference>
<keyword evidence="1 2" id="KW-0732">Signal</keyword>
<feature type="domain" description="YdgH/BhsA/McbA-like" evidence="3">
    <location>
        <begin position="37"/>
        <end position="88"/>
    </location>
</feature>
<keyword evidence="5" id="KW-1185">Reference proteome</keyword>
<feature type="chain" id="PRO_5020276134" evidence="2">
    <location>
        <begin position="23"/>
        <end position="89"/>
    </location>
</feature>
<dbReference type="Proteomes" id="UP000294555">
    <property type="component" value="Unassembled WGS sequence"/>
</dbReference>
<protein>
    <submittedName>
        <fullName evidence="4">Uncharacterized protein DUF1471</fullName>
    </submittedName>
</protein>
<dbReference type="InterPro" id="IPR036275">
    <property type="entry name" value="YdgH-like_sf"/>
</dbReference>
<feature type="signal peptide" evidence="2">
    <location>
        <begin position="1"/>
        <end position="22"/>
    </location>
</feature>
<sequence>MKKLILFAMTLCGIVFSLNALAAQEITAQEAVEKGYKRIGTIHTTAKATSPMDAKAILSQRADEKGGNYYVIIAGREHGRFSATAEVYE</sequence>
<dbReference type="RefSeq" id="WP_132923738.1">
    <property type="nucleotide sequence ID" value="NZ_CP075169.1"/>
</dbReference>